<proteinExistence type="predicted"/>
<evidence type="ECO:0000313" key="2">
    <source>
        <dbReference type="Proteomes" id="UP001183610"/>
    </source>
</evidence>
<dbReference type="Proteomes" id="UP001183610">
    <property type="component" value="Unassembled WGS sequence"/>
</dbReference>
<evidence type="ECO:0008006" key="3">
    <source>
        <dbReference type="Google" id="ProtNLM"/>
    </source>
</evidence>
<sequence length="45" mass="4868">MSALPQQSVSRFYDELAADYHLIHADWDGLERRSGALGAAPSPAP</sequence>
<name>A0ABU2R0P7_9ACTN</name>
<accession>A0ABU2R0P7</accession>
<dbReference type="EMBL" id="JAVRET010000016">
    <property type="protein sequence ID" value="MDT0409265.1"/>
    <property type="molecule type" value="Genomic_DNA"/>
</dbReference>
<gene>
    <name evidence="1" type="ORF">RM698_09375</name>
</gene>
<organism evidence="1 2">
    <name type="scientific">Streptomyces evansiae</name>
    <dbReference type="NCBI Taxonomy" id="3075535"/>
    <lineage>
        <taxon>Bacteria</taxon>
        <taxon>Bacillati</taxon>
        <taxon>Actinomycetota</taxon>
        <taxon>Actinomycetes</taxon>
        <taxon>Kitasatosporales</taxon>
        <taxon>Streptomycetaceae</taxon>
        <taxon>Streptomyces</taxon>
    </lineage>
</organism>
<comment type="caution">
    <text evidence="1">The sequence shown here is derived from an EMBL/GenBank/DDBJ whole genome shotgun (WGS) entry which is preliminary data.</text>
</comment>
<protein>
    <recommendedName>
        <fullName evidence="3">SAM-dependent methyltransferase</fullName>
    </recommendedName>
</protein>
<reference evidence="2" key="1">
    <citation type="submission" date="2023-07" db="EMBL/GenBank/DDBJ databases">
        <title>30 novel species of actinomycetes from the DSMZ collection.</title>
        <authorList>
            <person name="Nouioui I."/>
        </authorList>
    </citation>
    <scope>NUCLEOTIDE SEQUENCE [LARGE SCALE GENOMIC DNA]</scope>
    <source>
        <strain evidence="2">DSM 41979</strain>
    </source>
</reference>
<dbReference type="RefSeq" id="WP_009068415.1">
    <property type="nucleotide sequence ID" value="NZ_JAVRET010000016.1"/>
</dbReference>
<keyword evidence="2" id="KW-1185">Reference proteome</keyword>
<evidence type="ECO:0000313" key="1">
    <source>
        <dbReference type="EMBL" id="MDT0409265.1"/>
    </source>
</evidence>